<dbReference type="Gene3D" id="3.40.630.30">
    <property type="match status" value="1"/>
</dbReference>
<accession>H5TVN9</accession>
<organism evidence="2 3">
    <name type="scientific">Gordonia sputi NBRC 100414</name>
    <dbReference type="NCBI Taxonomy" id="1089453"/>
    <lineage>
        <taxon>Bacteria</taxon>
        <taxon>Bacillati</taxon>
        <taxon>Actinomycetota</taxon>
        <taxon>Actinomycetes</taxon>
        <taxon>Mycobacteriales</taxon>
        <taxon>Gordoniaceae</taxon>
        <taxon>Gordonia</taxon>
    </lineage>
</organism>
<evidence type="ECO:0000259" key="1">
    <source>
        <dbReference type="Pfam" id="PF00583"/>
    </source>
</evidence>
<dbReference type="InterPro" id="IPR016181">
    <property type="entry name" value="Acyl_CoA_acyltransferase"/>
</dbReference>
<evidence type="ECO:0000313" key="3">
    <source>
        <dbReference type="Proteomes" id="UP000005845"/>
    </source>
</evidence>
<comment type="caution">
    <text evidence="2">The sequence shown here is derived from an EMBL/GenBank/DDBJ whole genome shotgun (WGS) entry which is preliminary data.</text>
</comment>
<dbReference type="AlphaFoldDB" id="H5TVN9"/>
<gene>
    <name evidence="2" type="ORF">GOSPT_014_00110</name>
</gene>
<reference evidence="2 3" key="1">
    <citation type="submission" date="2012-02" db="EMBL/GenBank/DDBJ databases">
        <title>Whole genome shotgun sequence of Gordonia sputi NBRC 100414.</title>
        <authorList>
            <person name="Yoshida I."/>
            <person name="Hosoyama A."/>
            <person name="Tsuchikane K."/>
            <person name="Katsumata H."/>
            <person name="Yamazaki S."/>
            <person name="Fujita N."/>
        </authorList>
    </citation>
    <scope>NUCLEOTIDE SEQUENCE [LARGE SCALE GENOMIC DNA]</scope>
    <source>
        <strain evidence="2 3">NBRC 100414</strain>
    </source>
</reference>
<proteinExistence type="predicted"/>
<protein>
    <recommendedName>
        <fullName evidence="1">N-acetyltransferase domain-containing protein</fullName>
    </recommendedName>
</protein>
<dbReference type="EMBL" id="BAFC01000014">
    <property type="protein sequence ID" value="GAB37547.1"/>
    <property type="molecule type" value="Genomic_DNA"/>
</dbReference>
<evidence type="ECO:0000313" key="2">
    <source>
        <dbReference type="EMBL" id="GAB37547.1"/>
    </source>
</evidence>
<dbReference type="Proteomes" id="UP000005845">
    <property type="component" value="Unassembled WGS sequence"/>
</dbReference>
<dbReference type="GO" id="GO:0016747">
    <property type="term" value="F:acyltransferase activity, transferring groups other than amino-acyl groups"/>
    <property type="evidence" value="ECO:0007669"/>
    <property type="project" value="InterPro"/>
</dbReference>
<dbReference type="SUPFAM" id="SSF55729">
    <property type="entry name" value="Acyl-CoA N-acyltransferases (Nat)"/>
    <property type="match status" value="1"/>
</dbReference>
<keyword evidence="3" id="KW-1185">Reference proteome</keyword>
<sequence>MAIVPRIVEPASVLFSAVQALGDDNRKYLGLLPHAAWTEYAQAGHICAMVEETSPDTALAYAAYRTPRNEIVIAHLVVCAEARGSGLARRLIDFLRRN</sequence>
<dbReference type="eggNOG" id="COG0456">
    <property type="taxonomic scope" value="Bacteria"/>
</dbReference>
<dbReference type="Pfam" id="PF00583">
    <property type="entry name" value="Acetyltransf_1"/>
    <property type="match status" value="1"/>
</dbReference>
<feature type="non-terminal residue" evidence="2">
    <location>
        <position position="98"/>
    </location>
</feature>
<name>H5TVN9_9ACTN</name>
<feature type="domain" description="N-acetyltransferase" evidence="1">
    <location>
        <begin position="37"/>
        <end position="95"/>
    </location>
</feature>
<dbReference type="InterPro" id="IPR000182">
    <property type="entry name" value="GNAT_dom"/>
</dbReference>
<dbReference type="RefSeq" id="WP_005202344.1">
    <property type="nucleotide sequence ID" value="NZ_BAFC01000014.1"/>
</dbReference>